<protein>
    <submittedName>
        <fullName evidence="1">Uncharacterized protein</fullName>
    </submittedName>
</protein>
<accession>A0A6C0KJP7</accession>
<proteinExistence type="predicted"/>
<dbReference type="EMBL" id="MN740918">
    <property type="protein sequence ID" value="QHU17849.1"/>
    <property type="molecule type" value="Genomic_DNA"/>
</dbReference>
<organism evidence="1">
    <name type="scientific">viral metagenome</name>
    <dbReference type="NCBI Taxonomy" id="1070528"/>
    <lineage>
        <taxon>unclassified sequences</taxon>
        <taxon>metagenomes</taxon>
        <taxon>organismal metagenomes</taxon>
    </lineage>
</organism>
<name>A0A6C0KJP7_9ZZZZ</name>
<reference evidence="1" key="1">
    <citation type="journal article" date="2020" name="Nature">
        <title>Giant virus diversity and host interactions through global metagenomics.</title>
        <authorList>
            <person name="Schulz F."/>
            <person name="Roux S."/>
            <person name="Paez-Espino D."/>
            <person name="Jungbluth S."/>
            <person name="Walsh D.A."/>
            <person name="Denef V.J."/>
            <person name="McMahon K.D."/>
            <person name="Konstantinidis K.T."/>
            <person name="Eloe-Fadrosh E.A."/>
            <person name="Kyrpides N.C."/>
            <person name="Woyke T."/>
        </authorList>
    </citation>
    <scope>NUCLEOTIDE SEQUENCE</scope>
    <source>
        <strain evidence="1">GVMAG-S-3300012919-55</strain>
    </source>
</reference>
<evidence type="ECO:0000313" key="1">
    <source>
        <dbReference type="EMBL" id="QHU17849.1"/>
    </source>
</evidence>
<sequence length="143" mass="17452">MDFDKDSLEQIYSWFKPTLAHPSFCNITWNLDDLPNKNQLAPSLRKFNLYRMSGLFATSKSPFLNEDMMILIKSFLHQEEVNYDSIKTLWYDDYVKQLKKYKDEDDFDVMYYDIGTNDYLWAFYRLRKIRELFNLLENDNKEY</sequence>
<dbReference type="AlphaFoldDB" id="A0A6C0KJP7"/>